<dbReference type="Gene3D" id="1.10.10.2840">
    <property type="entry name" value="PucR C-terminal helix-turn-helix domain"/>
    <property type="match status" value="1"/>
</dbReference>
<comment type="caution">
    <text evidence="3">The sequence shown here is derived from an EMBL/GenBank/DDBJ whole genome shotgun (WGS) entry which is preliminary data.</text>
</comment>
<dbReference type="InterPro" id="IPR003018">
    <property type="entry name" value="GAF"/>
</dbReference>
<gene>
    <name evidence="3" type="ORF">E1293_07780</name>
</gene>
<evidence type="ECO:0000313" key="4">
    <source>
        <dbReference type="Proteomes" id="UP000295578"/>
    </source>
</evidence>
<dbReference type="PANTHER" id="PTHR33744">
    <property type="entry name" value="CARBOHYDRATE DIACID REGULATOR"/>
    <property type="match status" value="1"/>
</dbReference>
<comment type="similarity">
    <text evidence="1">Belongs to the CdaR family.</text>
</comment>
<name>A0A4R5BLC5_9ACTN</name>
<evidence type="ECO:0000256" key="1">
    <source>
        <dbReference type="ARBA" id="ARBA00006754"/>
    </source>
</evidence>
<evidence type="ECO:0000313" key="3">
    <source>
        <dbReference type="EMBL" id="TDD87491.1"/>
    </source>
</evidence>
<accession>A0A4R5BLC5</accession>
<dbReference type="InterPro" id="IPR029016">
    <property type="entry name" value="GAF-like_dom_sf"/>
</dbReference>
<dbReference type="InterPro" id="IPR025736">
    <property type="entry name" value="PucR_C-HTH_dom"/>
</dbReference>
<evidence type="ECO:0000259" key="2">
    <source>
        <dbReference type="SMART" id="SM00065"/>
    </source>
</evidence>
<dbReference type="InterPro" id="IPR041522">
    <property type="entry name" value="CdaR_GGDEF"/>
</dbReference>
<proteinExistence type="inferred from homology"/>
<dbReference type="AlphaFoldDB" id="A0A4R5BLC5"/>
<dbReference type="OrthoDB" id="8026818at2"/>
<sequence>MRLFSPRSVVNRRSFLRLLVDGAPLPHYDEILHAAVADAASPAEIADLQAEHTLALQLRDTLEKRHARHEQQRALVECAKELAEDHGDPGTVLNLIVSQAQRLLGCDMAYLSLNEGQATCMRVMVGATSSAWRDVRIPFGTGIGGRVAVTGTPFSTPDYFSDERLTHDPAVDASVKAERQVSIVGVPLRNSTVIGVLFASNRTPGPFSHDAIALLGSFAALATSAIDQAQQRADTDQALMALGKANETLRERTVDAERAVAAHDQSMDIVLRGGGVQEVVTAAGDQLGGVLAIFDEFGAPVAWTPGAPGEVLKAMAAGVPEGTYRATDLVAGTENLGTLVWAPPVQAAEAGDLDRRLLDRAAVVASLLQLFGRNLAAAEARVRGELLDDLLTPNPRTYSSLAERALRIGYQPQKRHAVVVAHIRAENRRSLASVASDLAAARDGLSTVRDGQAVLVIPSDDPSLTARGVSRSMTKRLGSPVTVGAAGPVDDPADLPGAYAEALACANALLRLDRAGAAATAADLGYAGLLLGDGASAGRYVERTLGPVIQHDEQRSTMLMETLETYFATGQSLVASAKRLHIHPNTVTQRLDRVKRLLGVDWNGADHTLEVQLALRLHRLSRDLDA</sequence>
<organism evidence="3 4">
    <name type="scientific">Actinomadura darangshiensis</name>
    <dbReference type="NCBI Taxonomy" id="705336"/>
    <lineage>
        <taxon>Bacteria</taxon>
        <taxon>Bacillati</taxon>
        <taxon>Actinomycetota</taxon>
        <taxon>Actinomycetes</taxon>
        <taxon>Streptosporangiales</taxon>
        <taxon>Thermomonosporaceae</taxon>
        <taxon>Actinomadura</taxon>
    </lineage>
</organism>
<dbReference type="PANTHER" id="PTHR33744:SF1">
    <property type="entry name" value="DNA-BINDING TRANSCRIPTIONAL ACTIVATOR ADER"/>
    <property type="match status" value="1"/>
</dbReference>
<reference evidence="3 4" key="1">
    <citation type="submission" date="2019-03" db="EMBL/GenBank/DDBJ databases">
        <title>Draft genome sequences of novel Actinobacteria.</title>
        <authorList>
            <person name="Sahin N."/>
            <person name="Ay H."/>
            <person name="Saygin H."/>
        </authorList>
    </citation>
    <scope>NUCLEOTIDE SEQUENCE [LARGE SCALE GENOMIC DNA]</scope>
    <source>
        <strain evidence="3 4">DSM 45941</strain>
    </source>
</reference>
<dbReference type="Gene3D" id="3.30.450.40">
    <property type="match status" value="1"/>
</dbReference>
<dbReference type="SUPFAM" id="SSF55781">
    <property type="entry name" value="GAF domain-like"/>
    <property type="match status" value="1"/>
</dbReference>
<dbReference type="SMART" id="SM00065">
    <property type="entry name" value="GAF"/>
    <property type="match status" value="1"/>
</dbReference>
<dbReference type="Pfam" id="PF17853">
    <property type="entry name" value="GGDEF_2"/>
    <property type="match status" value="1"/>
</dbReference>
<dbReference type="InterPro" id="IPR042070">
    <property type="entry name" value="PucR_C-HTH_sf"/>
</dbReference>
<dbReference type="EMBL" id="SMKY01000023">
    <property type="protein sequence ID" value="TDD87491.1"/>
    <property type="molecule type" value="Genomic_DNA"/>
</dbReference>
<dbReference type="Pfam" id="PF13185">
    <property type="entry name" value="GAF_2"/>
    <property type="match status" value="1"/>
</dbReference>
<dbReference type="InterPro" id="IPR051448">
    <property type="entry name" value="CdaR-like_regulators"/>
</dbReference>
<keyword evidence="4" id="KW-1185">Reference proteome</keyword>
<dbReference type="Proteomes" id="UP000295578">
    <property type="component" value="Unassembled WGS sequence"/>
</dbReference>
<feature type="domain" description="GAF" evidence="2">
    <location>
        <begin position="88"/>
        <end position="236"/>
    </location>
</feature>
<dbReference type="Pfam" id="PF13556">
    <property type="entry name" value="HTH_30"/>
    <property type="match status" value="1"/>
</dbReference>
<protein>
    <submittedName>
        <fullName evidence="3">GAF domain-containing protein</fullName>
    </submittedName>
</protein>